<dbReference type="InterPro" id="IPR011701">
    <property type="entry name" value="MFS"/>
</dbReference>
<feature type="transmembrane region" description="Helical" evidence="6">
    <location>
        <begin position="513"/>
        <end position="534"/>
    </location>
</feature>
<evidence type="ECO:0000256" key="3">
    <source>
        <dbReference type="ARBA" id="ARBA00022989"/>
    </source>
</evidence>
<keyword evidence="3 6" id="KW-1133">Transmembrane helix</keyword>
<dbReference type="Proteomes" id="UP001652582">
    <property type="component" value="Chromosome 13"/>
</dbReference>
<evidence type="ECO:0000256" key="4">
    <source>
        <dbReference type="ARBA" id="ARBA00023136"/>
    </source>
</evidence>
<evidence type="ECO:0000313" key="9">
    <source>
        <dbReference type="RefSeq" id="XP_052740997.1"/>
    </source>
</evidence>
<name>A0ABM3LPL1_BICAN</name>
<feature type="transmembrane region" description="Helical" evidence="6">
    <location>
        <begin position="371"/>
        <end position="388"/>
    </location>
</feature>
<dbReference type="InterPro" id="IPR020846">
    <property type="entry name" value="MFS_dom"/>
</dbReference>
<evidence type="ECO:0000256" key="2">
    <source>
        <dbReference type="ARBA" id="ARBA00022692"/>
    </source>
</evidence>
<feature type="transmembrane region" description="Helical" evidence="6">
    <location>
        <begin position="164"/>
        <end position="183"/>
    </location>
</feature>
<dbReference type="PROSITE" id="PS50850">
    <property type="entry name" value="MFS"/>
    <property type="match status" value="1"/>
</dbReference>
<sequence length="574" mass="63869">MSNIQTQKSDVKIESSSKDTDNTSAKRVKRPLSLDDVLTNELGFGWFQLRNIFLVAIPILVSPFANEYVFSAAAIPHRCRIPECGEVGKAHKYDPKWILNAVPSTSKGFDSCHRFAPLYIESNGTLGYCPANLFDNTTTIDCEAFVYANNNTVVYEFDLGCQNWLRALAGTLNSIGTLLVLPITGYISDRFGRRIALIISVLNLGAIGLIRAFSVNYTMYLILQILQTTLGAGTYSSAYIFVTELVGPKYRVLISATSSSLLGLGQMTLGGVAWLIPPWRTLLIALHIPCFFILFYFWKLSESLRWLLSKNKHSEAKEILLTIARVNKKNISEKSLNALLQEKEHDVVPSQSAGPGLVRSILNSSVLRRRVCITPIWWITSILVYYGLSINSTGLSDTMHLNYILTSAIEIPGYYTTVIVLDNVGRKTTLSSCYLVCAICNIAFVFIPNEMTATRLIIYLMGKFSISTVMPSMYLYTSELYPTEYRHTFLAFSSMVGRVGSIVAPLTPVLKEYWHGIPSFMFASMAMLSALLVFTQPETRGLKMPDSLAEAEAIGRSAFTVNKKAVQHTEIKQS</sequence>
<feature type="transmembrane region" description="Helical" evidence="6">
    <location>
        <begin position="400"/>
        <end position="421"/>
    </location>
</feature>
<reference evidence="9" key="1">
    <citation type="submission" date="2025-08" db="UniProtKB">
        <authorList>
            <consortium name="RefSeq"/>
        </authorList>
    </citation>
    <scope>IDENTIFICATION</scope>
</reference>
<dbReference type="InterPro" id="IPR005829">
    <property type="entry name" value="Sugar_transporter_CS"/>
</dbReference>
<dbReference type="Pfam" id="PF07690">
    <property type="entry name" value="MFS_1"/>
    <property type="match status" value="1"/>
</dbReference>
<evidence type="ECO:0000259" key="7">
    <source>
        <dbReference type="PROSITE" id="PS50850"/>
    </source>
</evidence>
<evidence type="ECO:0000256" key="5">
    <source>
        <dbReference type="SAM" id="MobiDB-lite"/>
    </source>
</evidence>
<organism evidence="8 9">
    <name type="scientific">Bicyclus anynana</name>
    <name type="common">Squinting bush brown butterfly</name>
    <dbReference type="NCBI Taxonomy" id="110368"/>
    <lineage>
        <taxon>Eukaryota</taxon>
        <taxon>Metazoa</taxon>
        <taxon>Ecdysozoa</taxon>
        <taxon>Arthropoda</taxon>
        <taxon>Hexapoda</taxon>
        <taxon>Insecta</taxon>
        <taxon>Pterygota</taxon>
        <taxon>Neoptera</taxon>
        <taxon>Endopterygota</taxon>
        <taxon>Lepidoptera</taxon>
        <taxon>Glossata</taxon>
        <taxon>Ditrysia</taxon>
        <taxon>Papilionoidea</taxon>
        <taxon>Nymphalidae</taxon>
        <taxon>Satyrinae</taxon>
        <taxon>Satyrini</taxon>
        <taxon>Mycalesina</taxon>
        <taxon>Bicyclus</taxon>
    </lineage>
</organism>
<dbReference type="InterPro" id="IPR036259">
    <property type="entry name" value="MFS_trans_sf"/>
</dbReference>
<dbReference type="PROSITE" id="PS00216">
    <property type="entry name" value="SUGAR_TRANSPORT_1"/>
    <property type="match status" value="2"/>
</dbReference>
<dbReference type="Gene3D" id="1.20.1250.20">
    <property type="entry name" value="MFS general substrate transporter like domains"/>
    <property type="match status" value="1"/>
</dbReference>
<feature type="transmembrane region" description="Helical" evidence="6">
    <location>
        <begin position="457"/>
        <end position="476"/>
    </location>
</feature>
<evidence type="ECO:0000256" key="1">
    <source>
        <dbReference type="ARBA" id="ARBA00004141"/>
    </source>
</evidence>
<feature type="transmembrane region" description="Helical" evidence="6">
    <location>
        <begin position="282"/>
        <end position="300"/>
    </location>
</feature>
<keyword evidence="8" id="KW-1185">Reference proteome</keyword>
<feature type="transmembrane region" description="Helical" evidence="6">
    <location>
        <begin position="195"/>
        <end position="213"/>
    </location>
</feature>
<gene>
    <name evidence="9" type="primary">LOC112044117</name>
</gene>
<proteinExistence type="predicted"/>
<feature type="transmembrane region" description="Helical" evidence="6">
    <location>
        <begin position="488"/>
        <end position="507"/>
    </location>
</feature>
<accession>A0ABM3LPL1</accession>
<feature type="transmembrane region" description="Helical" evidence="6">
    <location>
        <begin position="433"/>
        <end position="451"/>
    </location>
</feature>
<dbReference type="RefSeq" id="XP_052740997.1">
    <property type="nucleotide sequence ID" value="XM_052885037.1"/>
</dbReference>
<feature type="domain" description="Major facilitator superfamily (MFS) profile" evidence="7">
    <location>
        <begin position="116"/>
        <end position="541"/>
    </location>
</feature>
<dbReference type="CDD" id="cd17317">
    <property type="entry name" value="MFS_SLC22"/>
    <property type="match status" value="1"/>
</dbReference>
<evidence type="ECO:0000256" key="6">
    <source>
        <dbReference type="SAM" id="Phobius"/>
    </source>
</evidence>
<dbReference type="SUPFAM" id="SSF103473">
    <property type="entry name" value="MFS general substrate transporter"/>
    <property type="match status" value="1"/>
</dbReference>
<feature type="region of interest" description="Disordered" evidence="5">
    <location>
        <begin position="1"/>
        <end position="26"/>
    </location>
</feature>
<keyword evidence="2 6" id="KW-0812">Transmembrane</keyword>
<dbReference type="PANTHER" id="PTHR24064">
    <property type="entry name" value="SOLUTE CARRIER FAMILY 22 MEMBER"/>
    <property type="match status" value="1"/>
</dbReference>
<keyword evidence="4 6" id="KW-0472">Membrane</keyword>
<feature type="compositionally biased region" description="Basic and acidic residues" evidence="5">
    <location>
        <begin position="9"/>
        <end position="21"/>
    </location>
</feature>
<evidence type="ECO:0000313" key="8">
    <source>
        <dbReference type="Proteomes" id="UP001652582"/>
    </source>
</evidence>
<feature type="transmembrane region" description="Helical" evidence="6">
    <location>
        <begin position="219"/>
        <end position="241"/>
    </location>
</feature>
<comment type="subcellular location">
    <subcellularLocation>
        <location evidence="1">Membrane</location>
        <topology evidence="1">Multi-pass membrane protein</topology>
    </subcellularLocation>
</comment>
<dbReference type="GeneID" id="112044117"/>
<protein>
    <submittedName>
        <fullName evidence="9">Solute carrier family 22 member 7-like</fullName>
    </submittedName>
</protein>